<dbReference type="Pfam" id="PF04264">
    <property type="entry name" value="YceI"/>
    <property type="match status" value="1"/>
</dbReference>
<protein>
    <submittedName>
        <fullName evidence="2">Polyisoprenoid-binding protein</fullName>
    </submittedName>
</protein>
<feature type="domain" description="Lipid/polyisoprenoid-binding YceI-like" evidence="1">
    <location>
        <begin position="32"/>
        <end position="197"/>
    </location>
</feature>
<gene>
    <name evidence="2" type="ORF">DVJ77_03950</name>
</gene>
<dbReference type="AlphaFoldDB" id="A0A369UR72"/>
<dbReference type="Gene3D" id="2.40.128.110">
    <property type="entry name" value="Lipid/polyisoprenoid-binding, YceI-like"/>
    <property type="match status" value="1"/>
</dbReference>
<keyword evidence="3" id="KW-1185">Reference proteome</keyword>
<dbReference type="PANTHER" id="PTHR34406:SF2">
    <property type="entry name" value="PERIPLASMIC PROTEIN"/>
    <property type="match status" value="1"/>
</dbReference>
<evidence type="ECO:0000259" key="1">
    <source>
        <dbReference type="SMART" id="SM00867"/>
    </source>
</evidence>
<comment type="caution">
    <text evidence="2">The sequence shown here is derived from an EMBL/GenBank/DDBJ whole genome shotgun (WGS) entry which is preliminary data.</text>
</comment>
<evidence type="ECO:0000313" key="2">
    <source>
        <dbReference type="EMBL" id="RDD83011.1"/>
    </source>
</evidence>
<dbReference type="OrthoDB" id="9811006at2"/>
<sequence length="204" mass="21937">MSTRNNNALHALGPIFFMLLITGGVVQASPVTYTIDPNHTYPSFEADHFGGLSTWRGKFDKTSGKVTLDKAAGTGSVDITVDTSSADFGLDKMNEAARGKELLDVAKYPQATYKGKLASFVNGSPTKVIGTLTLHGVTRPLDLTVNSFKCIQHPMFKRELCGADATATFNRDDFGMDTGKSYGFNMAVVLRIQAEALIDTDAGM</sequence>
<name>A0A369UR72_9GAMM</name>
<evidence type="ECO:0000313" key="3">
    <source>
        <dbReference type="Proteomes" id="UP000253782"/>
    </source>
</evidence>
<dbReference type="SUPFAM" id="SSF101874">
    <property type="entry name" value="YceI-like"/>
    <property type="match status" value="1"/>
</dbReference>
<dbReference type="InterPro" id="IPR007372">
    <property type="entry name" value="Lipid/polyisoprenoid-bd_YceI"/>
</dbReference>
<reference evidence="2 3" key="1">
    <citation type="submission" date="2018-07" db="EMBL/GenBank/DDBJ databases">
        <title>Dyella tabacisoli L4-6T, whole genome shotgun sequence.</title>
        <authorList>
            <person name="Zhou X.-K."/>
            <person name="Li W.-J."/>
            <person name="Duan Y.-Q."/>
        </authorList>
    </citation>
    <scope>NUCLEOTIDE SEQUENCE [LARGE SCALE GENOMIC DNA]</scope>
    <source>
        <strain evidence="2 3">L4-6</strain>
    </source>
</reference>
<organism evidence="2 3">
    <name type="scientific">Dyella tabacisoli</name>
    <dbReference type="NCBI Taxonomy" id="2282381"/>
    <lineage>
        <taxon>Bacteria</taxon>
        <taxon>Pseudomonadati</taxon>
        <taxon>Pseudomonadota</taxon>
        <taxon>Gammaproteobacteria</taxon>
        <taxon>Lysobacterales</taxon>
        <taxon>Rhodanobacteraceae</taxon>
        <taxon>Dyella</taxon>
    </lineage>
</organism>
<dbReference type="SMART" id="SM00867">
    <property type="entry name" value="YceI"/>
    <property type="match status" value="1"/>
</dbReference>
<dbReference type="RefSeq" id="WP_114844125.1">
    <property type="nucleotide sequence ID" value="NZ_JBHSPE010000001.1"/>
</dbReference>
<dbReference type="Proteomes" id="UP000253782">
    <property type="component" value="Unassembled WGS sequence"/>
</dbReference>
<proteinExistence type="predicted"/>
<accession>A0A369UR72</accession>
<dbReference type="EMBL" id="QQAH01000002">
    <property type="protein sequence ID" value="RDD83011.1"/>
    <property type="molecule type" value="Genomic_DNA"/>
</dbReference>
<dbReference type="PANTHER" id="PTHR34406">
    <property type="entry name" value="PROTEIN YCEI"/>
    <property type="match status" value="1"/>
</dbReference>
<dbReference type="InterPro" id="IPR036761">
    <property type="entry name" value="TTHA0802/YceI-like_sf"/>
</dbReference>